<evidence type="ECO:0000313" key="1">
    <source>
        <dbReference type="EMBL" id="KAJ7782930.1"/>
    </source>
</evidence>
<evidence type="ECO:0000313" key="2">
    <source>
        <dbReference type="Proteomes" id="UP001215598"/>
    </source>
</evidence>
<protein>
    <submittedName>
        <fullName evidence="1">Uncharacterized protein</fullName>
    </submittedName>
</protein>
<dbReference type="AlphaFoldDB" id="A0AAD7KCI2"/>
<organism evidence="1 2">
    <name type="scientific">Mycena metata</name>
    <dbReference type="NCBI Taxonomy" id="1033252"/>
    <lineage>
        <taxon>Eukaryota</taxon>
        <taxon>Fungi</taxon>
        <taxon>Dikarya</taxon>
        <taxon>Basidiomycota</taxon>
        <taxon>Agaricomycotina</taxon>
        <taxon>Agaricomycetes</taxon>
        <taxon>Agaricomycetidae</taxon>
        <taxon>Agaricales</taxon>
        <taxon>Marasmiineae</taxon>
        <taxon>Mycenaceae</taxon>
        <taxon>Mycena</taxon>
    </lineage>
</organism>
<keyword evidence="2" id="KW-1185">Reference proteome</keyword>
<proteinExistence type="predicted"/>
<dbReference type="EMBL" id="JARKIB010000003">
    <property type="protein sequence ID" value="KAJ7782930.1"/>
    <property type="molecule type" value="Genomic_DNA"/>
</dbReference>
<dbReference type="Proteomes" id="UP001215598">
    <property type="component" value="Unassembled WGS sequence"/>
</dbReference>
<sequence length="123" mass="13810">MHRTTIRALDIRSAVAYYDSGPGLIEEDALRPPTCDERSPLQPRLQSNIETVEPLVADTNHALKRRGVSPSPPQSCPSPEAQLRGRLARIEAELYRQSCATKHILWRLQSLADLAIKVESQER</sequence>
<comment type="caution">
    <text evidence="1">The sequence shown here is derived from an EMBL/GenBank/DDBJ whole genome shotgun (WGS) entry which is preliminary data.</text>
</comment>
<reference evidence="1" key="1">
    <citation type="submission" date="2023-03" db="EMBL/GenBank/DDBJ databases">
        <title>Massive genome expansion in bonnet fungi (Mycena s.s.) driven by repeated elements and novel gene families across ecological guilds.</title>
        <authorList>
            <consortium name="Lawrence Berkeley National Laboratory"/>
            <person name="Harder C.B."/>
            <person name="Miyauchi S."/>
            <person name="Viragh M."/>
            <person name="Kuo A."/>
            <person name="Thoen E."/>
            <person name="Andreopoulos B."/>
            <person name="Lu D."/>
            <person name="Skrede I."/>
            <person name="Drula E."/>
            <person name="Henrissat B."/>
            <person name="Morin E."/>
            <person name="Kohler A."/>
            <person name="Barry K."/>
            <person name="LaButti K."/>
            <person name="Morin E."/>
            <person name="Salamov A."/>
            <person name="Lipzen A."/>
            <person name="Mereny Z."/>
            <person name="Hegedus B."/>
            <person name="Baldrian P."/>
            <person name="Stursova M."/>
            <person name="Weitz H."/>
            <person name="Taylor A."/>
            <person name="Grigoriev I.V."/>
            <person name="Nagy L.G."/>
            <person name="Martin F."/>
            <person name="Kauserud H."/>
        </authorList>
    </citation>
    <scope>NUCLEOTIDE SEQUENCE</scope>
    <source>
        <strain evidence="1">CBHHK182m</strain>
    </source>
</reference>
<name>A0AAD7KCI2_9AGAR</name>
<accession>A0AAD7KCI2</accession>
<gene>
    <name evidence="1" type="ORF">B0H16DRAFT_1709761</name>
</gene>